<keyword evidence="1" id="KW-0812">Transmembrane</keyword>
<keyword evidence="1" id="KW-0472">Membrane</keyword>
<keyword evidence="3" id="KW-1185">Reference proteome</keyword>
<accession>A0AAD5V6M4</accession>
<organism evidence="2 3">
    <name type="scientific">Meripilus lineatus</name>
    <dbReference type="NCBI Taxonomy" id="2056292"/>
    <lineage>
        <taxon>Eukaryota</taxon>
        <taxon>Fungi</taxon>
        <taxon>Dikarya</taxon>
        <taxon>Basidiomycota</taxon>
        <taxon>Agaricomycotina</taxon>
        <taxon>Agaricomycetes</taxon>
        <taxon>Polyporales</taxon>
        <taxon>Meripilaceae</taxon>
        <taxon>Meripilus</taxon>
    </lineage>
</organism>
<evidence type="ECO:0000313" key="2">
    <source>
        <dbReference type="EMBL" id="KAJ3487464.1"/>
    </source>
</evidence>
<comment type="caution">
    <text evidence="2">The sequence shown here is derived from an EMBL/GenBank/DDBJ whole genome shotgun (WGS) entry which is preliminary data.</text>
</comment>
<dbReference type="EMBL" id="JANAWD010000091">
    <property type="protein sequence ID" value="KAJ3487464.1"/>
    <property type="molecule type" value="Genomic_DNA"/>
</dbReference>
<reference evidence="2" key="1">
    <citation type="submission" date="2022-07" db="EMBL/GenBank/DDBJ databases">
        <title>Genome Sequence of Physisporinus lineatus.</title>
        <authorList>
            <person name="Buettner E."/>
        </authorList>
    </citation>
    <scope>NUCLEOTIDE SEQUENCE</scope>
    <source>
        <strain evidence="2">VT162</strain>
    </source>
</reference>
<sequence>MPPLQFDGTSHLRDVEAEGYQSDGGAAQGPLILVALLGGAMVIFVVGTMVLAIVWPEHLSFPTCRPRQAPRKRVNPKQITRDTYFVISNFGSIALRISELSNGGHRCHSGTHAME</sequence>
<proteinExistence type="predicted"/>
<evidence type="ECO:0000313" key="3">
    <source>
        <dbReference type="Proteomes" id="UP001212997"/>
    </source>
</evidence>
<name>A0AAD5V6M4_9APHY</name>
<keyword evidence="1" id="KW-1133">Transmembrane helix</keyword>
<protein>
    <submittedName>
        <fullName evidence="2">Uncharacterized protein</fullName>
    </submittedName>
</protein>
<dbReference type="AlphaFoldDB" id="A0AAD5V6M4"/>
<feature type="transmembrane region" description="Helical" evidence="1">
    <location>
        <begin position="31"/>
        <end position="55"/>
    </location>
</feature>
<dbReference type="Proteomes" id="UP001212997">
    <property type="component" value="Unassembled WGS sequence"/>
</dbReference>
<evidence type="ECO:0000256" key="1">
    <source>
        <dbReference type="SAM" id="Phobius"/>
    </source>
</evidence>
<gene>
    <name evidence="2" type="ORF">NLI96_g3509</name>
</gene>